<evidence type="ECO:0000256" key="3">
    <source>
        <dbReference type="ARBA" id="ARBA00023237"/>
    </source>
</evidence>
<evidence type="ECO:0000256" key="2">
    <source>
        <dbReference type="ARBA" id="ARBA00023136"/>
    </source>
</evidence>
<organism evidence="7 8">
    <name type="scientific">Ferrimonas sediminum</name>
    <dbReference type="NCBI Taxonomy" id="718193"/>
    <lineage>
        <taxon>Bacteria</taxon>
        <taxon>Pseudomonadati</taxon>
        <taxon>Pseudomonadota</taxon>
        <taxon>Gammaproteobacteria</taxon>
        <taxon>Alteromonadales</taxon>
        <taxon>Ferrimonadaceae</taxon>
        <taxon>Ferrimonas</taxon>
    </lineage>
</organism>
<dbReference type="Pfam" id="PF07660">
    <property type="entry name" value="STN"/>
    <property type="match status" value="1"/>
</dbReference>
<accession>A0A1G8K7P2</accession>
<dbReference type="Pfam" id="PF07655">
    <property type="entry name" value="Secretin_N_2"/>
    <property type="match status" value="1"/>
</dbReference>
<feature type="chain" id="PRO_5011620858" evidence="5">
    <location>
        <begin position="26"/>
        <end position="551"/>
    </location>
</feature>
<dbReference type="InterPro" id="IPR011662">
    <property type="entry name" value="Secretin/TonB_short_N"/>
</dbReference>
<dbReference type="InterPro" id="IPR050810">
    <property type="entry name" value="Bact_Secretion_Sys_Channel"/>
</dbReference>
<dbReference type="InterPro" id="IPR004846">
    <property type="entry name" value="T2SS/T3SS_dom"/>
</dbReference>
<dbReference type="GO" id="GO:0009306">
    <property type="term" value="P:protein secretion"/>
    <property type="evidence" value="ECO:0007669"/>
    <property type="project" value="InterPro"/>
</dbReference>
<dbReference type="PANTHER" id="PTHR30332:SF17">
    <property type="entry name" value="TYPE IV PILIATION SYSTEM PROTEIN DR_0774-RELATED"/>
    <property type="match status" value="1"/>
</dbReference>
<evidence type="ECO:0000313" key="8">
    <source>
        <dbReference type="Proteomes" id="UP000199527"/>
    </source>
</evidence>
<sequence length="551" mass="59382">MTVIKALPLLALVLLAGCKSLPADRQDPAGSKQALNQAIEEQAGAASTVQPPMALPTEIAQELAASTPMIPKPAVPLIDVAAKDVDARVFFSSLVEGSPYSVALHPGVQGSISLNLKQVSVDEVLKTIEDIYGYDVRRTGRVLQVYPTGMRTETFSVNYLYMQRNGLSVTSVNSGGLTDDNSNNNNDNNNSNNNSSNNSNNNNSDSSSNSNNVNGTRIETLNKTDFWTELKDTLTTLVGSGKGRSVVLLPQAGLVTIRAFPDEIRQVREFLTTAESHMQRQVILEARILEVRLNDGYQQGIQWSLLDDGTGADNVWSGGTSGGTFGNAVTDVLGNVTGLKFSNSDFSAVINLLDTQGDVDTLSSPRVTATNNQKAVIKVGSDEYFVTEVSSTTVASTTPVTSPEVELTPFFSGIALDVTPQISADGQVLLHVHPSVTDISEQVKTIKVLDDVLELPLAQSDIRESDTLVRAKSGDVVVIGGLMKTLMEDVESKVPFLGDIPAVGELFTNKSQREQKTELIILIKPTVIEKGTWEQQLKQSQSLINTWYPNE</sequence>
<keyword evidence="1" id="KW-0813">Transport</keyword>
<dbReference type="InterPro" id="IPR013358">
    <property type="entry name" value="Pilus_biogenesis_MshL"/>
</dbReference>
<dbReference type="PROSITE" id="PS51257">
    <property type="entry name" value="PROKAR_LIPOPROTEIN"/>
    <property type="match status" value="1"/>
</dbReference>
<feature type="signal peptide" evidence="5">
    <location>
        <begin position="1"/>
        <end position="25"/>
    </location>
</feature>
<dbReference type="InterPro" id="IPR011514">
    <property type="entry name" value="Secretin_N_2"/>
</dbReference>
<feature type="domain" description="Secretin/TonB short N-terminal" evidence="6">
    <location>
        <begin position="100"/>
        <end position="148"/>
    </location>
</feature>
<feature type="compositionally biased region" description="Low complexity" evidence="4">
    <location>
        <begin position="179"/>
        <end position="212"/>
    </location>
</feature>
<dbReference type="Pfam" id="PF00263">
    <property type="entry name" value="Secretin"/>
    <property type="match status" value="1"/>
</dbReference>
<dbReference type="InterPro" id="IPR001775">
    <property type="entry name" value="GspD/PilQ"/>
</dbReference>
<dbReference type="GO" id="GO:0019867">
    <property type="term" value="C:outer membrane"/>
    <property type="evidence" value="ECO:0007669"/>
    <property type="project" value="InterPro"/>
</dbReference>
<proteinExistence type="predicted"/>
<dbReference type="NCBIfam" id="TIGR02519">
    <property type="entry name" value="pilus_MshL"/>
    <property type="match status" value="1"/>
</dbReference>
<dbReference type="Gene3D" id="3.30.1370.130">
    <property type="match status" value="1"/>
</dbReference>
<keyword evidence="5" id="KW-0732">Signal</keyword>
<dbReference type="PANTHER" id="PTHR30332">
    <property type="entry name" value="PROBABLE GENERAL SECRETION PATHWAY PROTEIN D"/>
    <property type="match status" value="1"/>
</dbReference>
<dbReference type="AlphaFoldDB" id="A0A1G8K7P2"/>
<dbReference type="GO" id="GO:0015627">
    <property type="term" value="C:type II protein secretion system complex"/>
    <property type="evidence" value="ECO:0007669"/>
    <property type="project" value="TreeGrafter"/>
</dbReference>
<keyword evidence="2" id="KW-0472">Membrane</keyword>
<dbReference type="EMBL" id="FNEM01000001">
    <property type="protein sequence ID" value="SDI39506.1"/>
    <property type="molecule type" value="Genomic_DNA"/>
</dbReference>
<dbReference type="Proteomes" id="UP000199527">
    <property type="component" value="Unassembled WGS sequence"/>
</dbReference>
<dbReference type="PRINTS" id="PR00811">
    <property type="entry name" value="BCTERIALGSPD"/>
</dbReference>
<keyword evidence="8" id="KW-1185">Reference proteome</keyword>
<dbReference type="RefSeq" id="WP_090360774.1">
    <property type="nucleotide sequence ID" value="NZ_FNEM01000001.1"/>
</dbReference>
<dbReference type="SMART" id="SM00965">
    <property type="entry name" value="STN"/>
    <property type="match status" value="1"/>
</dbReference>
<reference evidence="8" key="1">
    <citation type="submission" date="2016-10" db="EMBL/GenBank/DDBJ databases">
        <authorList>
            <person name="Varghese N."/>
            <person name="Submissions S."/>
        </authorList>
    </citation>
    <scope>NUCLEOTIDE SEQUENCE [LARGE SCALE GENOMIC DNA]</scope>
    <source>
        <strain evidence="8">DSM 23317</strain>
    </source>
</reference>
<feature type="region of interest" description="Disordered" evidence="4">
    <location>
        <begin position="172"/>
        <end position="216"/>
    </location>
</feature>
<evidence type="ECO:0000256" key="4">
    <source>
        <dbReference type="SAM" id="MobiDB-lite"/>
    </source>
</evidence>
<evidence type="ECO:0000256" key="1">
    <source>
        <dbReference type="ARBA" id="ARBA00022448"/>
    </source>
</evidence>
<name>A0A1G8K7P2_9GAMM</name>
<protein>
    <submittedName>
        <fullName evidence="7">MSHA biogenesis protein MshL</fullName>
    </submittedName>
</protein>
<evidence type="ECO:0000313" key="7">
    <source>
        <dbReference type="EMBL" id="SDI39506.1"/>
    </source>
</evidence>
<dbReference type="OrthoDB" id="9775455at2"/>
<keyword evidence="3" id="KW-0998">Cell outer membrane</keyword>
<evidence type="ECO:0000256" key="5">
    <source>
        <dbReference type="SAM" id="SignalP"/>
    </source>
</evidence>
<dbReference type="GO" id="GO:0009297">
    <property type="term" value="P:pilus assembly"/>
    <property type="evidence" value="ECO:0007669"/>
    <property type="project" value="InterPro"/>
</dbReference>
<gene>
    <name evidence="7" type="ORF">SAMN04488540_101282</name>
</gene>
<evidence type="ECO:0000259" key="6">
    <source>
        <dbReference type="SMART" id="SM00965"/>
    </source>
</evidence>